<feature type="compositionally biased region" description="Basic and acidic residues" evidence="2">
    <location>
        <begin position="113"/>
        <end position="140"/>
    </location>
</feature>
<reference evidence="6 7" key="1">
    <citation type="journal article" date="2014" name="BMC Biol.">
        <title>A comprehensive evaluation of rodent malaria parasite genomes and gene expression.</title>
        <authorList>
            <person name="Otto T.D."/>
            <person name="Bohme U."/>
            <person name="Jackson A.P."/>
            <person name="Hunt M."/>
            <person name="Franke-Fayard B."/>
            <person name="Hoeijmakers W.A."/>
            <person name="Religa A.A."/>
            <person name="Robertson L."/>
            <person name="Sanders M."/>
            <person name="Ogun S.A."/>
            <person name="Cunningham D."/>
            <person name="Erhart A."/>
            <person name="Billker O."/>
            <person name="Khan S.M."/>
            <person name="Stunnenberg H.G."/>
            <person name="Langhorne J."/>
            <person name="Holder A.A."/>
            <person name="Waters A.P."/>
            <person name="Newbold C.I."/>
            <person name="Pain A."/>
            <person name="Berriman M."/>
            <person name="Janse C.J."/>
        </authorList>
    </citation>
    <scope>NUCLEOTIDE SEQUENCE [LARGE SCALE GENOMIC DNA]</scope>
    <source>
        <strain evidence="5 6">17X</strain>
        <strain evidence="4 7">YM</strain>
    </source>
</reference>
<gene>
    <name evidence="5" type="ORF">PY17X_0816500</name>
    <name evidence="4" type="ORF">PYYM_0816200</name>
</gene>
<dbReference type="EMBL" id="LM993662">
    <property type="protein sequence ID" value="VTZ77324.1"/>
    <property type="molecule type" value="Genomic_DNA"/>
</dbReference>
<dbReference type="EMBL" id="LK934636">
    <property type="protein sequence ID" value="CDU17524.1"/>
    <property type="molecule type" value="Genomic_DNA"/>
</dbReference>
<keyword evidence="1" id="KW-0862">Zinc</keyword>
<organism evidence="4 7">
    <name type="scientific">Plasmodium yoelii</name>
    <dbReference type="NCBI Taxonomy" id="5861"/>
    <lineage>
        <taxon>Eukaryota</taxon>
        <taxon>Sar</taxon>
        <taxon>Alveolata</taxon>
        <taxon>Apicomplexa</taxon>
        <taxon>Aconoidasida</taxon>
        <taxon>Haemosporida</taxon>
        <taxon>Plasmodiidae</taxon>
        <taxon>Plasmodium</taxon>
        <taxon>Plasmodium (Vinckeia)</taxon>
    </lineage>
</organism>
<dbReference type="InterPro" id="IPR007529">
    <property type="entry name" value="Znf_HIT"/>
</dbReference>
<dbReference type="SUPFAM" id="SSF144232">
    <property type="entry name" value="HIT/MYND zinc finger-like"/>
    <property type="match status" value="1"/>
</dbReference>
<evidence type="ECO:0000259" key="3">
    <source>
        <dbReference type="PROSITE" id="PS51083"/>
    </source>
</evidence>
<reference evidence="4" key="3">
    <citation type="submission" date="2014-05" db="EMBL/GenBank/DDBJ databases">
        <authorList>
            <person name="Aslett A.Martin."/>
            <person name="De Silva Nishadi"/>
        </authorList>
    </citation>
    <scope>NUCLEOTIDE SEQUENCE</scope>
    <source>
        <strain evidence="4">YM</strain>
    </source>
</reference>
<dbReference type="VEuPathDB" id="PlasmoDB:PY03423"/>
<dbReference type="Gene3D" id="3.30.60.190">
    <property type="match status" value="1"/>
</dbReference>
<feature type="region of interest" description="Disordered" evidence="2">
    <location>
        <begin position="113"/>
        <end position="145"/>
    </location>
</feature>
<dbReference type="VEuPathDB" id="PlasmoDB:PY17X_0816500"/>
<dbReference type="CDD" id="cd23024">
    <property type="entry name" value="zf-HIT_ZNHIT2-3"/>
    <property type="match status" value="1"/>
</dbReference>
<reference evidence="5" key="4">
    <citation type="submission" date="2019-05" db="EMBL/GenBank/DDBJ databases">
        <authorList>
            <consortium name="Pathogen Informatics"/>
        </authorList>
    </citation>
    <scope>NUCLEOTIDE SEQUENCE</scope>
    <source>
        <strain evidence="5">17X</strain>
    </source>
</reference>
<dbReference type="VEuPathDB" id="PlasmoDB:PYYM_0816200"/>
<keyword evidence="1" id="KW-0863">Zinc-finger</keyword>
<dbReference type="PANTHER" id="PTHR15555:SF0">
    <property type="entry name" value="ZINC FINGER HIT DOMAIN-CONTAINING PROTEIN 2"/>
    <property type="match status" value="1"/>
</dbReference>
<feature type="domain" description="HIT-type" evidence="3">
    <location>
        <begin position="5"/>
        <end position="37"/>
    </location>
</feature>
<evidence type="ECO:0000313" key="7">
    <source>
        <dbReference type="Proteomes" id="UP000072904"/>
    </source>
</evidence>
<name>A0A077Y477_PLAYE</name>
<dbReference type="GO" id="GO:0008270">
    <property type="term" value="F:zinc ion binding"/>
    <property type="evidence" value="ECO:0007669"/>
    <property type="project" value="UniProtKB-UniRule"/>
</dbReference>
<keyword evidence="1" id="KW-0479">Metal-binding</keyword>
<dbReference type="OMA" id="NCVIKKM"/>
<dbReference type="PROSITE" id="PS51083">
    <property type="entry name" value="ZF_HIT"/>
    <property type="match status" value="1"/>
</dbReference>
<reference evidence="5" key="2">
    <citation type="submission" date="2014-05" db="EMBL/GenBank/DDBJ databases">
        <authorList>
            <person name="Aslett M.A."/>
            <person name="De Silva N."/>
        </authorList>
    </citation>
    <scope>NUCLEOTIDE SEQUENCE</scope>
    <source>
        <strain evidence="5">17X</strain>
    </source>
</reference>
<protein>
    <submittedName>
        <fullName evidence="5">Zinc finger protein, putative</fullName>
    </submittedName>
</protein>
<dbReference type="Proteomes" id="UP000072904">
    <property type="component" value="Chromosome 8"/>
</dbReference>
<dbReference type="PANTHER" id="PTHR15555">
    <property type="entry name" value="ZINC FINGER HIT DOMAIN CONTAINING PROTEIN 2 PROTEIN FON -RELATED"/>
    <property type="match status" value="1"/>
</dbReference>
<dbReference type="GeneID" id="3830649"/>
<sequence>MKKTCEVCKKKTFQYVCPSCEIVYCSLECYKGHNNKCVSNFLENQVNEKIKNNIVREHDIKEFKFKLKKFYDENIEENFPCDKNNDNEHIDGKNNLNIDEEAILGNESSQFKDEKIKNDKEKTQRDSSENEYENMEHSGTDDSETDKINGYSKKWCISNKRYKVLTDLALKDKLTLEDLNQTEKKQFLSFLKNNDMNLYLGTFDPWWLNCVIKKMEIPEHICCNKNVNKNVIFIIIEIIYSYCYLLRIYNKSIYNKEFCYLLLELASSLNRSNMPESNVLNTINNLFQRILENNEIAREKNILYNVITDVTKILDLKDLVLRCLYKTKKIFKKEIGKINKKKDQLYNKGNNASEIIMTFQDQKLFKYINKKIKFLYSYANYHFDDFTKPKEQLSMFYKQQANFIKSNEKREIVLSAKN</sequence>
<evidence type="ECO:0000256" key="1">
    <source>
        <dbReference type="PROSITE-ProRule" id="PRU00453"/>
    </source>
</evidence>
<dbReference type="KEGG" id="pyo:PY17X_0816500"/>
<proteinExistence type="predicted"/>
<dbReference type="OrthoDB" id="18412at2759"/>
<dbReference type="Proteomes" id="UP000072874">
    <property type="component" value="Chromosome 8"/>
</dbReference>
<dbReference type="Pfam" id="PF04438">
    <property type="entry name" value="zf-HIT"/>
    <property type="match status" value="1"/>
</dbReference>
<evidence type="ECO:0000256" key="2">
    <source>
        <dbReference type="SAM" id="MobiDB-lite"/>
    </source>
</evidence>
<dbReference type="AlphaFoldDB" id="A0A077Y477"/>
<dbReference type="RefSeq" id="XP_731427.1">
    <property type="nucleotide sequence ID" value="XM_726334.1"/>
</dbReference>
<evidence type="ECO:0000313" key="4">
    <source>
        <dbReference type="EMBL" id="CDU17524.1"/>
    </source>
</evidence>
<evidence type="ECO:0000313" key="5">
    <source>
        <dbReference type="EMBL" id="VTZ77324.1"/>
    </source>
</evidence>
<evidence type="ECO:0000313" key="6">
    <source>
        <dbReference type="Proteomes" id="UP000072874"/>
    </source>
</evidence>
<dbReference type="InterPro" id="IPR039646">
    <property type="entry name" value="ZNHIT2"/>
</dbReference>
<dbReference type="VEuPathDB" id="PlasmoDB:Py17XNL_000801728"/>
<accession>A0A077Y477</accession>